<dbReference type="SMART" id="SM00220">
    <property type="entry name" value="S_TKc"/>
    <property type="match status" value="1"/>
</dbReference>
<evidence type="ECO:0000259" key="10">
    <source>
        <dbReference type="PROSITE" id="PS50011"/>
    </source>
</evidence>
<evidence type="ECO:0000313" key="12">
    <source>
        <dbReference type="Proteomes" id="UP000605986"/>
    </source>
</evidence>
<dbReference type="PROSITE" id="PS50011">
    <property type="entry name" value="PROTEIN_KINASE_DOM"/>
    <property type="match status" value="1"/>
</dbReference>
<dbReference type="AlphaFoldDB" id="A0A8H4K148"/>
<feature type="compositionally biased region" description="Polar residues" evidence="9">
    <location>
        <begin position="437"/>
        <end position="457"/>
    </location>
</feature>
<dbReference type="Pfam" id="PF00069">
    <property type="entry name" value="Pkinase"/>
    <property type="match status" value="1"/>
</dbReference>
<feature type="domain" description="Protein kinase" evidence="10">
    <location>
        <begin position="99"/>
        <end position="406"/>
    </location>
</feature>
<evidence type="ECO:0000256" key="3">
    <source>
        <dbReference type="ARBA" id="ARBA00022679"/>
    </source>
</evidence>
<dbReference type="OrthoDB" id="9992527at2759"/>
<feature type="compositionally biased region" description="Basic and acidic residues" evidence="9">
    <location>
        <begin position="460"/>
        <end position="478"/>
    </location>
</feature>
<dbReference type="GO" id="GO:0004674">
    <property type="term" value="F:protein serine/threonine kinase activity"/>
    <property type="evidence" value="ECO:0007669"/>
    <property type="project" value="UniProtKB-KW"/>
</dbReference>
<dbReference type="EC" id="2.7.11.1" evidence="1"/>
<dbReference type="GO" id="GO:0005524">
    <property type="term" value="F:ATP binding"/>
    <property type="evidence" value="ECO:0007669"/>
    <property type="project" value="UniProtKB-KW"/>
</dbReference>
<evidence type="ECO:0000256" key="7">
    <source>
        <dbReference type="ARBA" id="ARBA00047899"/>
    </source>
</evidence>
<keyword evidence="3" id="KW-0808">Transferase</keyword>
<comment type="catalytic activity">
    <reaction evidence="8">
        <text>L-seryl-[protein] + ATP = O-phospho-L-seryl-[protein] + ADP + H(+)</text>
        <dbReference type="Rhea" id="RHEA:17989"/>
        <dbReference type="Rhea" id="RHEA-COMP:9863"/>
        <dbReference type="Rhea" id="RHEA-COMP:11604"/>
        <dbReference type="ChEBI" id="CHEBI:15378"/>
        <dbReference type="ChEBI" id="CHEBI:29999"/>
        <dbReference type="ChEBI" id="CHEBI:30616"/>
        <dbReference type="ChEBI" id="CHEBI:83421"/>
        <dbReference type="ChEBI" id="CHEBI:456216"/>
        <dbReference type="EC" id="2.7.11.1"/>
    </reaction>
</comment>
<evidence type="ECO:0000256" key="9">
    <source>
        <dbReference type="SAM" id="MobiDB-lite"/>
    </source>
</evidence>
<dbReference type="PANTHER" id="PTHR43671:SF98">
    <property type="entry name" value="SERINE_THREONINE-PROTEIN KINASE NEK11"/>
    <property type="match status" value="1"/>
</dbReference>
<reference evidence="11" key="1">
    <citation type="submission" date="2020-01" db="EMBL/GenBank/DDBJ databases">
        <title>Identification and distribution of gene clusters putatively required for synthesis of sphingolipid metabolism inhibitors in phylogenetically diverse species of the filamentous fungus Fusarium.</title>
        <authorList>
            <person name="Kim H.-S."/>
            <person name="Busman M."/>
            <person name="Brown D.W."/>
            <person name="Divon H."/>
            <person name="Uhlig S."/>
            <person name="Proctor R.H."/>
        </authorList>
    </citation>
    <scope>NUCLEOTIDE SEQUENCE</scope>
    <source>
        <strain evidence="11">NRRL 53441</strain>
    </source>
</reference>
<keyword evidence="6" id="KW-0067">ATP-binding</keyword>
<accession>A0A8H4K148</accession>
<dbReference type="InterPro" id="IPR050660">
    <property type="entry name" value="NEK_Ser/Thr_kinase"/>
</dbReference>
<gene>
    <name evidence="11" type="ORF">F53441_11971</name>
</gene>
<protein>
    <recommendedName>
        <fullName evidence="1">non-specific serine/threonine protein kinase</fullName>
        <ecNumber evidence="1">2.7.11.1</ecNumber>
    </recommendedName>
</protein>
<keyword evidence="5 11" id="KW-0418">Kinase</keyword>
<dbReference type="Proteomes" id="UP000605986">
    <property type="component" value="Unassembled WGS sequence"/>
</dbReference>
<evidence type="ECO:0000256" key="6">
    <source>
        <dbReference type="ARBA" id="ARBA00022840"/>
    </source>
</evidence>
<dbReference type="EMBL" id="JAADJG010000618">
    <property type="protein sequence ID" value="KAF4441567.1"/>
    <property type="molecule type" value="Genomic_DNA"/>
</dbReference>
<dbReference type="Gene3D" id="1.10.510.10">
    <property type="entry name" value="Transferase(Phosphotransferase) domain 1"/>
    <property type="match status" value="1"/>
</dbReference>
<sequence>MADSAPPVIRFRAWVGENLERGWNLRRKESYYVSLPSLKDYWTDHNIDQILDLYNIEEDPKDIKESYLRIFSVLVHVGFPGPIRRLMSRGMDDNYFPAIHSLQDLGHDFENIRPQVLEEQWKFFPLIIGSPVMHKRSSAVPIVFKTYSGVNGKRLYKSETAVYKRLMNQKNEGITRYYGSFYCCGVHEEPDIRVIMLEYAQKGTLLEFLKTTRPPESQQDISKLWTRLFRIFDVLFSLHSLSSSATKLMRGIHKDIHPNNILVFEENNESPFNVFFKLADFGLAEINGDTGPSGLMEIKHGGSRMYFKRQVIPEVVDLWALGAVYSEVLVWSLAGFPAIERFRQERHNFILTKCKHLEASKYDACFHDGLERLSVVDDFLQEVLSEFTGDRTIASAMMRIILDQLLVNSPSQKDALTIRTAAEKALSGGPVSDTRDSSNNQTDDQNSTTIVPGTSGINRAEVHERVSLSGERTPDLERPPALPGGNTHPIEIPGILTGLPTGPDSHELQGQDSLEEYVPVDYLHTLLTEKDSSRFSLRRLLGKSQGGQDIVDLPGMRRAKQLISDNGGRDQIMLIDNSWNTFRYKSEVEKAARVISYWVKGTDTDGMDLYFASDSSKPKKCFDSRDVEKAIRKAAPMREKCNMTKCLENVMEPVCQGELRNTSVYIFTDGRWENDKDEVKLVIMRAMANLTRPGHFPPPSRLMFQFVQVGPRMGPGVDNMQYLDDKCKVEHNSEIYY</sequence>
<keyword evidence="2 11" id="KW-0723">Serine/threonine-protein kinase</keyword>
<keyword evidence="12" id="KW-1185">Reference proteome</keyword>
<proteinExistence type="predicted"/>
<organism evidence="11 12">
    <name type="scientific">Fusarium austroafricanum</name>
    <dbReference type="NCBI Taxonomy" id="2364996"/>
    <lineage>
        <taxon>Eukaryota</taxon>
        <taxon>Fungi</taxon>
        <taxon>Dikarya</taxon>
        <taxon>Ascomycota</taxon>
        <taxon>Pezizomycotina</taxon>
        <taxon>Sordariomycetes</taxon>
        <taxon>Hypocreomycetidae</taxon>
        <taxon>Hypocreales</taxon>
        <taxon>Nectriaceae</taxon>
        <taxon>Fusarium</taxon>
        <taxon>Fusarium concolor species complex</taxon>
    </lineage>
</organism>
<evidence type="ECO:0000313" key="11">
    <source>
        <dbReference type="EMBL" id="KAF4441567.1"/>
    </source>
</evidence>
<comment type="catalytic activity">
    <reaction evidence="7">
        <text>L-threonyl-[protein] + ATP = O-phospho-L-threonyl-[protein] + ADP + H(+)</text>
        <dbReference type="Rhea" id="RHEA:46608"/>
        <dbReference type="Rhea" id="RHEA-COMP:11060"/>
        <dbReference type="Rhea" id="RHEA-COMP:11605"/>
        <dbReference type="ChEBI" id="CHEBI:15378"/>
        <dbReference type="ChEBI" id="CHEBI:30013"/>
        <dbReference type="ChEBI" id="CHEBI:30616"/>
        <dbReference type="ChEBI" id="CHEBI:61977"/>
        <dbReference type="ChEBI" id="CHEBI:456216"/>
        <dbReference type="EC" id="2.7.11.1"/>
    </reaction>
</comment>
<feature type="region of interest" description="Disordered" evidence="9">
    <location>
        <begin position="424"/>
        <end position="487"/>
    </location>
</feature>
<evidence type="ECO:0000256" key="4">
    <source>
        <dbReference type="ARBA" id="ARBA00022741"/>
    </source>
</evidence>
<evidence type="ECO:0000256" key="2">
    <source>
        <dbReference type="ARBA" id="ARBA00022527"/>
    </source>
</evidence>
<keyword evidence="4" id="KW-0547">Nucleotide-binding</keyword>
<evidence type="ECO:0000256" key="8">
    <source>
        <dbReference type="ARBA" id="ARBA00048679"/>
    </source>
</evidence>
<evidence type="ECO:0000256" key="5">
    <source>
        <dbReference type="ARBA" id="ARBA00022777"/>
    </source>
</evidence>
<dbReference type="InterPro" id="IPR000719">
    <property type="entry name" value="Prot_kinase_dom"/>
</dbReference>
<dbReference type="SUPFAM" id="SSF56112">
    <property type="entry name" value="Protein kinase-like (PK-like)"/>
    <property type="match status" value="1"/>
</dbReference>
<dbReference type="InterPro" id="IPR011009">
    <property type="entry name" value="Kinase-like_dom_sf"/>
</dbReference>
<name>A0A8H4K148_9HYPO</name>
<dbReference type="PANTHER" id="PTHR43671">
    <property type="entry name" value="SERINE/THREONINE-PROTEIN KINASE NEK"/>
    <property type="match status" value="1"/>
</dbReference>
<comment type="caution">
    <text evidence="11">The sequence shown here is derived from an EMBL/GenBank/DDBJ whole genome shotgun (WGS) entry which is preliminary data.</text>
</comment>
<evidence type="ECO:0000256" key="1">
    <source>
        <dbReference type="ARBA" id="ARBA00012513"/>
    </source>
</evidence>